<name>A0A3N4HNR7_ASCIM</name>
<feature type="compositionally biased region" description="Polar residues" evidence="1">
    <location>
        <begin position="502"/>
        <end position="513"/>
    </location>
</feature>
<feature type="region of interest" description="Disordered" evidence="1">
    <location>
        <begin position="423"/>
        <end position="449"/>
    </location>
</feature>
<feature type="region of interest" description="Disordered" evidence="1">
    <location>
        <begin position="45"/>
        <end position="67"/>
    </location>
</feature>
<proteinExistence type="predicted"/>
<evidence type="ECO:0000256" key="1">
    <source>
        <dbReference type="SAM" id="MobiDB-lite"/>
    </source>
</evidence>
<feature type="compositionally biased region" description="Low complexity" evidence="1">
    <location>
        <begin position="434"/>
        <end position="446"/>
    </location>
</feature>
<feature type="region of interest" description="Disordered" evidence="1">
    <location>
        <begin position="478"/>
        <end position="513"/>
    </location>
</feature>
<evidence type="ECO:0000313" key="3">
    <source>
        <dbReference type="Proteomes" id="UP000275078"/>
    </source>
</evidence>
<keyword evidence="3" id="KW-1185">Reference proteome</keyword>
<sequence length="574" mass="64517">MSGQESPHQRDLEYKLFKDEVEELDDSGTRIKYIPIAPGCAPLRKSSASTLAPASPTSANLSTKNHPKDLEKSLESARICLDWYDIFTPPSSWGSVPTTKKTFSKPEHDVDPTTAEMLDALRKAYKKRIYNEMKRALVDESVDWDWKASSGRIVEFKAWYAEDLSLLPEYFFAVSRSLQLFASPSVTSPHHHFKATSLPRSDQPNNFDDMSKYQQKKDRQTEKHFYDPNYVFRFTSPHPDKPLEYYLVPWTRQAFSASSINLIMMPTITLHPITTPPTAAEAELSSSQMADAFRDEYKRRVYKEIKTALADDTTDFVRSADRLKELDAWHDQARWTLTGDPGLAMCWALWWARGGLGDCALLCAEVVKELVGLQPGLGSLVAFFHISVPDVDMSRMPFNAVLSCIQRFTPIEKHLFVQNFTKGRSSHAPPQVPSAPSTSAPAPDLPVQVDATNTPQTIFSSSPSAPEPPAKLEEQHLPQLTSDDSPPPQASTKAFPADKASSAPNSNVRSSTSEMLATLREDYKKHIYAEMRETLVGTTAVDRKESTRRREDLKGWFEERVKMLKEADADLGGY</sequence>
<dbReference type="EMBL" id="ML119820">
    <property type="protein sequence ID" value="RPA73460.1"/>
    <property type="molecule type" value="Genomic_DNA"/>
</dbReference>
<accession>A0A3N4HNR7</accession>
<gene>
    <name evidence="2" type="ORF">BJ508DRAFT_313773</name>
</gene>
<organism evidence="2 3">
    <name type="scientific">Ascobolus immersus RN42</name>
    <dbReference type="NCBI Taxonomy" id="1160509"/>
    <lineage>
        <taxon>Eukaryota</taxon>
        <taxon>Fungi</taxon>
        <taxon>Dikarya</taxon>
        <taxon>Ascomycota</taxon>
        <taxon>Pezizomycotina</taxon>
        <taxon>Pezizomycetes</taxon>
        <taxon>Pezizales</taxon>
        <taxon>Ascobolaceae</taxon>
        <taxon>Ascobolus</taxon>
    </lineage>
</organism>
<feature type="compositionally biased region" description="Low complexity" evidence="1">
    <location>
        <begin position="46"/>
        <end position="59"/>
    </location>
</feature>
<dbReference type="Proteomes" id="UP000275078">
    <property type="component" value="Unassembled WGS sequence"/>
</dbReference>
<protein>
    <submittedName>
        <fullName evidence="2">Uncharacterized protein</fullName>
    </submittedName>
</protein>
<evidence type="ECO:0000313" key="2">
    <source>
        <dbReference type="EMBL" id="RPA73460.1"/>
    </source>
</evidence>
<dbReference type="AlphaFoldDB" id="A0A3N4HNR7"/>
<reference evidence="2 3" key="1">
    <citation type="journal article" date="2018" name="Nat. Ecol. Evol.">
        <title>Pezizomycetes genomes reveal the molecular basis of ectomycorrhizal truffle lifestyle.</title>
        <authorList>
            <person name="Murat C."/>
            <person name="Payen T."/>
            <person name="Noel B."/>
            <person name="Kuo A."/>
            <person name="Morin E."/>
            <person name="Chen J."/>
            <person name="Kohler A."/>
            <person name="Krizsan K."/>
            <person name="Balestrini R."/>
            <person name="Da Silva C."/>
            <person name="Montanini B."/>
            <person name="Hainaut M."/>
            <person name="Levati E."/>
            <person name="Barry K.W."/>
            <person name="Belfiori B."/>
            <person name="Cichocki N."/>
            <person name="Clum A."/>
            <person name="Dockter R.B."/>
            <person name="Fauchery L."/>
            <person name="Guy J."/>
            <person name="Iotti M."/>
            <person name="Le Tacon F."/>
            <person name="Lindquist E.A."/>
            <person name="Lipzen A."/>
            <person name="Malagnac F."/>
            <person name="Mello A."/>
            <person name="Molinier V."/>
            <person name="Miyauchi S."/>
            <person name="Poulain J."/>
            <person name="Riccioni C."/>
            <person name="Rubini A."/>
            <person name="Sitrit Y."/>
            <person name="Splivallo R."/>
            <person name="Traeger S."/>
            <person name="Wang M."/>
            <person name="Zifcakova L."/>
            <person name="Wipf D."/>
            <person name="Zambonelli A."/>
            <person name="Paolocci F."/>
            <person name="Nowrousian M."/>
            <person name="Ottonello S."/>
            <person name="Baldrian P."/>
            <person name="Spatafora J.W."/>
            <person name="Henrissat B."/>
            <person name="Nagy L.G."/>
            <person name="Aury J.M."/>
            <person name="Wincker P."/>
            <person name="Grigoriev I.V."/>
            <person name="Bonfante P."/>
            <person name="Martin F.M."/>
        </authorList>
    </citation>
    <scope>NUCLEOTIDE SEQUENCE [LARGE SCALE GENOMIC DNA]</scope>
    <source>
        <strain evidence="2 3">RN42</strain>
    </source>
</reference>